<dbReference type="Proteomes" id="UP000713596">
    <property type="component" value="Unassembled WGS sequence"/>
</dbReference>
<evidence type="ECO:0000256" key="2">
    <source>
        <dbReference type="ARBA" id="ARBA00033753"/>
    </source>
</evidence>
<sequence length="228" mass="25704">MDNPITMKVIARIHSDFSTKFGIPRQSGLVPELRARIIFEPEYREKDAVRGIEGFSHIWLIWQFSQAVRSTWSPTVRPPRLGGNTRIGVFATRSPFRPNSIGLSCVELERVEIDPELGPVLYIKGADLLDGTPIFDIKPYLPLVDSKPDARGGFVTENPHEKLQVVFPEHWLKKVPQEKQDALIGVLAQDPRPSYHNDPDRIYGMEFGSLEVKFSVADKVLTVTSVSN</sequence>
<dbReference type="PANTHER" id="PTHR12818:SF0">
    <property type="entry name" value="TRNA (ADENINE(37)-N6)-METHYLTRANSFERASE"/>
    <property type="match status" value="1"/>
</dbReference>
<dbReference type="CDD" id="cd09281">
    <property type="entry name" value="UPF0066"/>
    <property type="match status" value="1"/>
</dbReference>
<evidence type="ECO:0000259" key="3">
    <source>
        <dbReference type="PROSITE" id="PS51668"/>
    </source>
</evidence>
<dbReference type="AlphaFoldDB" id="A0A948T1T8"/>
<keyword evidence="1" id="KW-0949">S-adenosyl-L-methionine</keyword>
<dbReference type="InterPro" id="IPR036413">
    <property type="entry name" value="YaeB-like_sf"/>
</dbReference>
<dbReference type="InterPro" id="IPR040372">
    <property type="entry name" value="YaeB-like"/>
</dbReference>
<comment type="similarity">
    <text evidence="2">Belongs to the tRNA methyltransferase O family.</text>
</comment>
<accession>A0A948T1T8</accession>
<evidence type="ECO:0000313" key="4">
    <source>
        <dbReference type="EMBL" id="MBU3805802.1"/>
    </source>
</evidence>
<dbReference type="InterPro" id="IPR036414">
    <property type="entry name" value="YaeB_N_sf"/>
</dbReference>
<reference evidence="4" key="1">
    <citation type="journal article" date="2021" name="PeerJ">
        <title>Extensive microbial diversity within the chicken gut microbiome revealed by metagenomics and culture.</title>
        <authorList>
            <person name="Gilroy R."/>
            <person name="Ravi A."/>
            <person name="Getino M."/>
            <person name="Pursley I."/>
            <person name="Horton D.L."/>
            <person name="Alikhan N.F."/>
            <person name="Baker D."/>
            <person name="Gharbi K."/>
            <person name="Hall N."/>
            <person name="Watson M."/>
            <person name="Adriaenssens E.M."/>
            <person name="Foster-Nyarko E."/>
            <person name="Jarju S."/>
            <person name="Secka A."/>
            <person name="Antonio M."/>
            <person name="Oren A."/>
            <person name="Chaudhuri R.R."/>
            <person name="La Ragione R."/>
            <person name="Hildebrand F."/>
            <person name="Pallen M.J."/>
        </authorList>
    </citation>
    <scope>NUCLEOTIDE SEQUENCE</scope>
    <source>
        <strain evidence="4">B5_2728</strain>
    </source>
</reference>
<dbReference type="Gene3D" id="2.40.30.70">
    <property type="entry name" value="YaeB-like"/>
    <property type="match status" value="1"/>
</dbReference>
<dbReference type="Pfam" id="PF18389">
    <property type="entry name" value="TrmO_C"/>
    <property type="match status" value="1"/>
</dbReference>
<evidence type="ECO:0000256" key="1">
    <source>
        <dbReference type="ARBA" id="ARBA00022691"/>
    </source>
</evidence>
<reference evidence="4" key="2">
    <citation type="submission" date="2021-04" db="EMBL/GenBank/DDBJ databases">
        <authorList>
            <person name="Gilroy R."/>
        </authorList>
    </citation>
    <scope>NUCLEOTIDE SEQUENCE</scope>
    <source>
        <strain evidence="4">B5_2728</strain>
    </source>
</reference>
<dbReference type="InterPro" id="IPR023370">
    <property type="entry name" value="TrmO-like_N"/>
</dbReference>
<comment type="caution">
    <text evidence="4">The sequence shown here is derived from an EMBL/GenBank/DDBJ whole genome shotgun (WGS) entry which is preliminary data.</text>
</comment>
<dbReference type="NCBIfam" id="TIGR00104">
    <property type="entry name" value="tRNA_TsaA"/>
    <property type="match status" value="1"/>
</dbReference>
<dbReference type="PROSITE" id="PS51668">
    <property type="entry name" value="TSAA_2"/>
    <property type="match status" value="1"/>
</dbReference>
<feature type="domain" description="TsaA-like" evidence="3">
    <location>
        <begin position="7"/>
        <end position="149"/>
    </location>
</feature>
<gene>
    <name evidence="4" type="primary">tsaA</name>
    <name evidence="4" type="ORF">H9882_02780</name>
</gene>
<dbReference type="Pfam" id="PF01980">
    <property type="entry name" value="TrmO_N"/>
    <property type="match status" value="1"/>
</dbReference>
<evidence type="ECO:0000313" key="5">
    <source>
        <dbReference type="Proteomes" id="UP000713596"/>
    </source>
</evidence>
<dbReference type="Gene3D" id="3.30.2310.10">
    <property type="entry name" value="YaeB-like"/>
    <property type="match status" value="1"/>
</dbReference>
<name>A0A948T1T8_9FIRM</name>
<dbReference type="SUPFAM" id="SSF118196">
    <property type="entry name" value="YaeB-like"/>
    <property type="match status" value="1"/>
</dbReference>
<dbReference type="PROSITE" id="PS01318">
    <property type="entry name" value="TSAA_1"/>
    <property type="match status" value="1"/>
</dbReference>
<proteinExistence type="inferred from homology"/>
<dbReference type="EMBL" id="JAHLFP010000019">
    <property type="protein sequence ID" value="MBU3805802.1"/>
    <property type="molecule type" value="Genomic_DNA"/>
</dbReference>
<dbReference type="InterPro" id="IPR041369">
    <property type="entry name" value="TrmO_C"/>
</dbReference>
<organism evidence="4 5">
    <name type="scientific">Candidatus Allofournierella pullistercoris</name>
    <dbReference type="NCBI Taxonomy" id="2838597"/>
    <lineage>
        <taxon>Bacteria</taxon>
        <taxon>Bacillati</taxon>
        <taxon>Bacillota</taxon>
        <taxon>Clostridia</taxon>
        <taxon>Eubacteriales</taxon>
        <taxon>Oscillospiraceae</taxon>
        <taxon>Allofournierella</taxon>
    </lineage>
</organism>
<dbReference type="InterPro" id="IPR023368">
    <property type="entry name" value="UPF0066_cons_site"/>
</dbReference>
<protein>
    <submittedName>
        <fullName evidence="4">tRNA (N6-threonylcarbamoyladenosine(37)-N6)-methyltransferase TrmO</fullName>
    </submittedName>
</protein>
<dbReference type="PANTHER" id="PTHR12818">
    <property type="entry name" value="TRNA (ADENINE(37)-N6)-METHYLTRANSFERASE"/>
    <property type="match status" value="1"/>
</dbReference>